<dbReference type="AlphaFoldDB" id="A0A9W9EXN5"/>
<dbReference type="InterPro" id="IPR006771">
    <property type="entry name" value="CetA-like"/>
</dbReference>
<proteinExistence type="predicted"/>
<keyword evidence="3" id="KW-1185">Reference proteome</keyword>
<keyword evidence="1" id="KW-0732">Signal</keyword>
<dbReference type="EMBL" id="JAPQKI010000009">
    <property type="protein sequence ID" value="KAJ5089892.1"/>
    <property type="molecule type" value="Genomic_DNA"/>
</dbReference>
<protein>
    <recommendedName>
        <fullName evidence="4">Bys1 family protein</fullName>
    </recommendedName>
</protein>
<evidence type="ECO:0000313" key="3">
    <source>
        <dbReference type="Proteomes" id="UP001149074"/>
    </source>
</evidence>
<dbReference type="PANTHER" id="PTHR36195">
    <property type="entry name" value="DOMAIN PROTEIN, PUTATIVE (AFU_ORTHOLOGUE AFUA_5G01990)-RELATED-RELATED"/>
    <property type="match status" value="1"/>
</dbReference>
<comment type="caution">
    <text evidence="2">The sequence shown here is derived from an EMBL/GenBank/DDBJ whole genome shotgun (WGS) entry which is preliminary data.</text>
</comment>
<accession>A0A9W9EXN5</accession>
<dbReference type="PANTHER" id="PTHR36195:SF5">
    <property type="entry name" value="BYS1 FAMILY PROTEIN (AFU_ORTHOLOGUE AFUA_2G04533)"/>
    <property type="match status" value="1"/>
</dbReference>
<sequence>MRFPLFVSILSLATLAFSRPTVQDVNNHNDPIPYGAFPSSASSSITPATTPGNPNYNSTRIGRAIVLNRCPKPVYIWSVGSIVRPETTVLPGGRFTETFRRDLETGGIALKISTVKGGLYKSAPQTIFAYNLNGNKVWYDLSDVFGDPFRGRSVSLLPSSPPISWSNGIPPHGSQVRVQDSSQDLTLTLC</sequence>
<evidence type="ECO:0000313" key="2">
    <source>
        <dbReference type="EMBL" id="KAJ5089892.1"/>
    </source>
</evidence>
<reference evidence="2" key="2">
    <citation type="journal article" date="2023" name="IMA Fungus">
        <title>Comparative genomic study of the Penicillium genus elucidates a diverse pangenome and 15 lateral gene transfer events.</title>
        <authorList>
            <person name="Petersen C."/>
            <person name="Sorensen T."/>
            <person name="Nielsen M.R."/>
            <person name="Sondergaard T.E."/>
            <person name="Sorensen J.L."/>
            <person name="Fitzpatrick D.A."/>
            <person name="Frisvad J.C."/>
            <person name="Nielsen K.L."/>
        </authorList>
    </citation>
    <scope>NUCLEOTIDE SEQUENCE</scope>
    <source>
        <strain evidence="2">IBT 30761</strain>
    </source>
</reference>
<organism evidence="2 3">
    <name type="scientific">Penicillium argentinense</name>
    <dbReference type="NCBI Taxonomy" id="1131581"/>
    <lineage>
        <taxon>Eukaryota</taxon>
        <taxon>Fungi</taxon>
        <taxon>Dikarya</taxon>
        <taxon>Ascomycota</taxon>
        <taxon>Pezizomycotina</taxon>
        <taxon>Eurotiomycetes</taxon>
        <taxon>Eurotiomycetidae</taxon>
        <taxon>Eurotiales</taxon>
        <taxon>Aspergillaceae</taxon>
        <taxon>Penicillium</taxon>
    </lineage>
</organism>
<dbReference type="Pfam" id="PF04681">
    <property type="entry name" value="Bys1"/>
    <property type="match status" value="1"/>
</dbReference>
<feature type="chain" id="PRO_5040857134" description="Bys1 family protein" evidence="1">
    <location>
        <begin position="19"/>
        <end position="190"/>
    </location>
</feature>
<name>A0A9W9EXN5_9EURO</name>
<dbReference type="RefSeq" id="XP_056471874.1">
    <property type="nucleotide sequence ID" value="XM_056621068.1"/>
</dbReference>
<evidence type="ECO:0000256" key="1">
    <source>
        <dbReference type="SAM" id="SignalP"/>
    </source>
</evidence>
<dbReference type="OrthoDB" id="3682664at2759"/>
<feature type="signal peptide" evidence="1">
    <location>
        <begin position="1"/>
        <end position="18"/>
    </location>
</feature>
<reference evidence="2" key="1">
    <citation type="submission" date="2022-11" db="EMBL/GenBank/DDBJ databases">
        <authorList>
            <person name="Petersen C."/>
        </authorList>
    </citation>
    <scope>NUCLEOTIDE SEQUENCE</scope>
    <source>
        <strain evidence="2">IBT 30761</strain>
    </source>
</reference>
<dbReference type="Proteomes" id="UP001149074">
    <property type="component" value="Unassembled WGS sequence"/>
</dbReference>
<gene>
    <name evidence="2" type="ORF">N7532_008576</name>
</gene>
<evidence type="ECO:0008006" key="4">
    <source>
        <dbReference type="Google" id="ProtNLM"/>
    </source>
</evidence>
<dbReference type="GeneID" id="81360047"/>